<feature type="transmembrane region" description="Helical" evidence="1">
    <location>
        <begin position="67"/>
        <end position="86"/>
    </location>
</feature>
<evidence type="ECO:0000313" key="3">
    <source>
        <dbReference type="EMBL" id="TKR77421.1"/>
    </source>
</evidence>
<accession>A0A4U5N5J3</accession>
<dbReference type="EMBL" id="AZBU02000005">
    <property type="protein sequence ID" value="TKR77421.1"/>
    <property type="molecule type" value="Genomic_DNA"/>
</dbReference>
<feature type="transmembrane region" description="Helical" evidence="1">
    <location>
        <begin position="243"/>
        <end position="259"/>
    </location>
</feature>
<evidence type="ECO:0000313" key="4">
    <source>
        <dbReference type="Proteomes" id="UP000298663"/>
    </source>
</evidence>
<feature type="transmembrane region" description="Helical" evidence="1">
    <location>
        <begin position="24"/>
        <end position="47"/>
    </location>
</feature>
<reference evidence="3 4" key="2">
    <citation type="journal article" date="2019" name="G3 (Bethesda)">
        <title>Hybrid Assembly of the Genome of the Entomopathogenic Nematode Steinernema carpocapsae Identifies the X-Chromosome.</title>
        <authorList>
            <person name="Serra L."/>
            <person name="Macchietto M."/>
            <person name="Macias-Munoz A."/>
            <person name="McGill C.J."/>
            <person name="Rodriguez I.M."/>
            <person name="Rodriguez B."/>
            <person name="Murad R."/>
            <person name="Mortazavi A."/>
        </authorList>
    </citation>
    <scope>NUCLEOTIDE SEQUENCE [LARGE SCALE GENOMIC DNA]</scope>
    <source>
        <strain evidence="3 4">ALL</strain>
    </source>
</reference>
<dbReference type="InterPro" id="IPR052728">
    <property type="entry name" value="O2_lipid_transport_reg"/>
</dbReference>
<dbReference type="GO" id="GO:0016747">
    <property type="term" value="F:acyltransferase activity, transferring groups other than amino-acyl groups"/>
    <property type="evidence" value="ECO:0007669"/>
    <property type="project" value="InterPro"/>
</dbReference>
<sequence>MYIFCLPLIQKLHAVHEHPVFGPLLGNSALGVEIFLVLSGLLAVRSWMRLAEKPFSQHYVSFIFKRVLRLLPSVAIFVFVAAGPIFKQYLPRYHNTMISTCGKSGILAHLTFLGNWQKTPTCMGYLWYLGLDMQLYILSPIVMHLLYKSPKFAVKLILGMIMGSVIIRAVYCQIYGFCNNSDVDIPFISFPNQTSESLSAIYGGIWELYARPYGKCGPFLLGMLLGYCTLNFQYSLSITSSKVISTASFLLTVLVIYGIEPEYWYPDQGNTLYNTIYTATFRTVFAGAICAWIAALFYQTTPIHLSIIWPVLAKLTFNAYLLHMPIVYLFNYSTFLQEATGPYRLMAVVPFVAILAFSASLFFYCFVESPFGRISAKLAKSIGL</sequence>
<organism evidence="3 4">
    <name type="scientific">Steinernema carpocapsae</name>
    <name type="common">Entomopathogenic nematode</name>
    <dbReference type="NCBI Taxonomy" id="34508"/>
    <lineage>
        <taxon>Eukaryota</taxon>
        <taxon>Metazoa</taxon>
        <taxon>Ecdysozoa</taxon>
        <taxon>Nematoda</taxon>
        <taxon>Chromadorea</taxon>
        <taxon>Rhabditida</taxon>
        <taxon>Tylenchina</taxon>
        <taxon>Panagrolaimomorpha</taxon>
        <taxon>Strongyloidoidea</taxon>
        <taxon>Steinernematidae</taxon>
        <taxon>Steinernema</taxon>
    </lineage>
</organism>
<keyword evidence="4" id="KW-1185">Reference proteome</keyword>
<keyword evidence="1" id="KW-0812">Transmembrane</keyword>
<evidence type="ECO:0000256" key="1">
    <source>
        <dbReference type="SAM" id="Phobius"/>
    </source>
</evidence>
<evidence type="ECO:0000259" key="2">
    <source>
        <dbReference type="Pfam" id="PF01757"/>
    </source>
</evidence>
<feature type="transmembrane region" description="Helical" evidence="1">
    <location>
        <begin position="279"/>
        <end position="299"/>
    </location>
</feature>
<name>A0A4U5N5J3_STECR</name>
<dbReference type="AlphaFoldDB" id="A0A4U5N5J3"/>
<feature type="transmembrane region" description="Helical" evidence="1">
    <location>
        <begin position="125"/>
        <end position="147"/>
    </location>
</feature>
<dbReference type="Proteomes" id="UP000298663">
    <property type="component" value="Unassembled WGS sequence"/>
</dbReference>
<keyword evidence="1" id="KW-0472">Membrane</keyword>
<proteinExistence type="predicted"/>
<feature type="domain" description="Acyltransferase 3" evidence="2">
    <location>
        <begin position="26"/>
        <end position="361"/>
    </location>
</feature>
<keyword evidence="1" id="KW-1133">Transmembrane helix</keyword>
<feature type="transmembrane region" description="Helical" evidence="1">
    <location>
        <begin position="311"/>
        <end position="331"/>
    </location>
</feature>
<dbReference type="Pfam" id="PF01757">
    <property type="entry name" value="Acyl_transf_3"/>
    <property type="match status" value="1"/>
</dbReference>
<gene>
    <name evidence="3" type="ORF">L596_018399</name>
</gene>
<feature type="transmembrane region" description="Helical" evidence="1">
    <location>
        <begin position="156"/>
        <end position="177"/>
    </location>
</feature>
<protein>
    <recommendedName>
        <fullName evidence="2">Acyltransferase 3 domain-containing protein</fullName>
    </recommendedName>
</protein>
<feature type="transmembrane region" description="Helical" evidence="1">
    <location>
        <begin position="343"/>
        <end position="367"/>
    </location>
</feature>
<dbReference type="PANTHER" id="PTHR11161:SF12">
    <property type="entry name" value="ACYLTRANSFERASE 3 DOMAIN-CONTAINING PROTEIN-RELATED"/>
    <property type="match status" value="1"/>
</dbReference>
<dbReference type="PANTHER" id="PTHR11161">
    <property type="entry name" value="O-ACYLTRANSFERASE"/>
    <property type="match status" value="1"/>
</dbReference>
<reference evidence="3 4" key="1">
    <citation type="journal article" date="2015" name="Genome Biol.">
        <title>Comparative genomics of Steinernema reveals deeply conserved gene regulatory networks.</title>
        <authorList>
            <person name="Dillman A.R."/>
            <person name="Macchietto M."/>
            <person name="Porter C.F."/>
            <person name="Rogers A."/>
            <person name="Williams B."/>
            <person name="Antoshechkin I."/>
            <person name="Lee M.M."/>
            <person name="Goodwin Z."/>
            <person name="Lu X."/>
            <person name="Lewis E.E."/>
            <person name="Goodrich-Blair H."/>
            <person name="Stock S.P."/>
            <person name="Adams B.J."/>
            <person name="Sternberg P.W."/>
            <person name="Mortazavi A."/>
        </authorList>
    </citation>
    <scope>NUCLEOTIDE SEQUENCE [LARGE SCALE GENOMIC DNA]</scope>
    <source>
        <strain evidence="3 4">ALL</strain>
    </source>
</reference>
<dbReference type="OrthoDB" id="118951at2759"/>
<comment type="caution">
    <text evidence="3">The sequence shown here is derived from an EMBL/GenBank/DDBJ whole genome shotgun (WGS) entry which is preliminary data.</text>
</comment>
<dbReference type="InterPro" id="IPR002656">
    <property type="entry name" value="Acyl_transf_3_dom"/>
</dbReference>